<gene>
    <name evidence="2" type="ORF">BKM31_37225</name>
</gene>
<reference evidence="3" key="1">
    <citation type="journal article" date="2017" name="Med. Chem. Commun.">
        <title>Nonomuraea sp. ATCC 55076 harbours the largest actinomycete chromosome to date and the kistamicin biosynthetic gene cluster.</title>
        <authorList>
            <person name="Nazari B."/>
            <person name="Forneris C.C."/>
            <person name="Gibson M.I."/>
            <person name="Moon K."/>
            <person name="Schramma K.R."/>
            <person name="Seyedsayamdost M.R."/>
        </authorList>
    </citation>
    <scope>NUCLEOTIDE SEQUENCE [LARGE SCALE GENOMIC DNA]</scope>
    <source>
        <strain evidence="3">ATCC 55076</strain>
    </source>
</reference>
<proteinExistence type="predicted"/>
<keyword evidence="3" id="KW-1185">Reference proteome</keyword>
<dbReference type="EMBL" id="CP017717">
    <property type="protein sequence ID" value="AQZ66350.1"/>
    <property type="molecule type" value="Genomic_DNA"/>
</dbReference>
<feature type="region of interest" description="Disordered" evidence="1">
    <location>
        <begin position="467"/>
        <end position="540"/>
    </location>
</feature>
<feature type="region of interest" description="Disordered" evidence="1">
    <location>
        <begin position="557"/>
        <end position="578"/>
    </location>
</feature>
<feature type="compositionally biased region" description="Polar residues" evidence="1">
    <location>
        <begin position="559"/>
        <end position="570"/>
    </location>
</feature>
<dbReference type="RefSeq" id="WP_080042629.1">
    <property type="nucleotide sequence ID" value="NZ_CP017717.1"/>
</dbReference>
<organism evidence="2 3">
    <name type="scientific">[Actinomadura] parvosata subsp. kistnae</name>
    <dbReference type="NCBI Taxonomy" id="1909395"/>
    <lineage>
        <taxon>Bacteria</taxon>
        <taxon>Bacillati</taxon>
        <taxon>Actinomycetota</taxon>
        <taxon>Actinomycetes</taxon>
        <taxon>Streptosporangiales</taxon>
        <taxon>Streptosporangiaceae</taxon>
        <taxon>Nonomuraea</taxon>
    </lineage>
</organism>
<dbReference type="Proteomes" id="UP000190797">
    <property type="component" value="Chromosome"/>
</dbReference>
<sequence length="578" mass="60664">MQKALWLVVAVAFVVGMVVPGDPEPQDCPARDTRVIAPYAVTGYWVMPRADRCVTQRMVEAIHAIGGDTLITFGPRFNARPDPDFPACAADGRPCAEVPGVRVRHVYTYATSEEFGPGMLRCPGIDRRIDGGGRTFYRLTLAATCTATEHDLVLVATDGDGLGNLMREAHAYGMTVYPGLPAAAQRADKPWEPDTAHTAALNAFTARVLADYRARFGGLASFGGVYQSFELAMRKRARNDPIISLYAAQHAVVAAALPGKRIVVSPYIDARRGRGFPPSQVEQGLAAIAGTRAGAPMAVAVQDGRGTGKVPVHGPQDGPAKVAPRLVPVVGNVTNEQAYYGPTSAYIAAAARRVPDGVELWVNAEGFEPTPAAGECGRADPLPPRGRTTKARLDQQVMAAGPHAAKIISYGWDPFFTCQARYDTPSLADDIAAGWQQPIIVNAIPQELDGRPGVLVEGYHLTGGTLRFEPGGAVVPQERHWPGRPSQGRPDPTGAGPESTEAGPAPTGGSGPGPTEAGPAPTGGSGRAPAGGGPGTAEARLESAWVPYTWPWTTVTATNAAGYTSTSGYTRDSVGAPR</sequence>
<protein>
    <submittedName>
        <fullName evidence="2">Uncharacterized protein</fullName>
    </submittedName>
</protein>
<evidence type="ECO:0000256" key="1">
    <source>
        <dbReference type="SAM" id="MobiDB-lite"/>
    </source>
</evidence>
<name>A0A1V0A834_9ACTN</name>
<dbReference type="AlphaFoldDB" id="A0A1V0A834"/>
<evidence type="ECO:0000313" key="2">
    <source>
        <dbReference type="EMBL" id="AQZ66350.1"/>
    </source>
</evidence>
<dbReference type="OrthoDB" id="4900698at2"/>
<evidence type="ECO:0000313" key="3">
    <source>
        <dbReference type="Proteomes" id="UP000190797"/>
    </source>
</evidence>
<dbReference type="KEGG" id="noa:BKM31_37225"/>
<dbReference type="Gene3D" id="3.20.20.80">
    <property type="entry name" value="Glycosidases"/>
    <property type="match status" value="1"/>
</dbReference>
<dbReference type="STRING" id="1909395.BKM31_37225"/>
<feature type="compositionally biased region" description="Gly residues" evidence="1">
    <location>
        <begin position="521"/>
        <end position="535"/>
    </location>
</feature>
<accession>A0A1V0A834</accession>